<evidence type="ECO:0000313" key="9">
    <source>
        <dbReference type="EMBL" id="MCR2043936.1"/>
    </source>
</evidence>
<evidence type="ECO:0000259" key="8">
    <source>
        <dbReference type="Pfam" id="PF21982"/>
    </source>
</evidence>
<dbReference type="InterPro" id="IPR036388">
    <property type="entry name" value="WH-like_DNA-bd_sf"/>
</dbReference>
<evidence type="ECO:0000256" key="5">
    <source>
        <dbReference type="HAMAP-Rule" id="MF_01114"/>
    </source>
</evidence>
<dbReference type="EMBL" id="JANJZL010000004">
    <property type="protein sequence ID" value="MCR2043936.1"/>
    <property type="molecule type" value="Genomic_DNA"/>
</dbReference>
<dbReference type="HAMAP" id="MF_01114">
    <property type="entry name" value="RecX"/>
    <property type="match status" value="1"/>
</dbReference>
<evidence type="ECO:0000256" key="3">
    <source>
        <dbReference type="ARBA" id="ARBA00018111"/>
    </source>
</evidence>
<comment type="caution">
    <text evidence="9">The sequence shown here is derived from an EMBL/GenBank/DDBJ whole genome shotgun (WGS) entry which is preliminary data.</text>
</comment>
<dbReference type="PANTHER" id="PTHR33602">
    <property type="entry name" value="REGULATORY PROTEIN RECX FAMILY PROTEIN"/>
    <property type="match status" value="1"/>
</dbReference>
<dbReference type="InterPro" id="IPR053926">
    <property type="entry name" value="RecX_HTH_1st"/>
</dbReference>
<dbReference type="PANTHER" id="PTHR33602:SF1">
    <property type="entry name" value="REGULATORY PROTEIN RECX FAMILY PROTEIN"/>
    <property type="match status" value="1"/>
</dbReference>
<dbReference type="Pfam" id="PF21981">
    <property type="entry name" value="RecX_HTH3"/>
    <property type="match status" value="1"/>
</dbReference>
<reference evidence="9" key="1">
    <citation type="submission" date="2022-07" db="EMBL/GenBank/DDBJ databases">
        <title>Enhanced cultured diversity of the mouse gut microbiota enables custom-made synthetic communities.</title>
        <authorList>
            <person name="Afrizal A."/>
        </authorList>
    </citation>
    <scope>NUCLEOTIDE SEQUENCE</scope>
    <source>
        <strain evidence="9">DSM 29482</strain>
    </source>
</reference>
<evidence type="ECO:0000256" key="4">
    <source>
        <dbReference type="ARBA" id="ARBA00022490"/>
    </source>
</evidence>
<dbReference type="Pfam" id="PF02631">
    <property type="entry name" value="RecX_HTH2"/>
    <property type="match status" value="1"/>
</dbReference>
<keyword evidence="4 5" id="KW-0963">Cytoplasm</keyword>
<accession>A0A9X2S793</accession>
<dbReference type="GO" id="GO:0005737">
    <property type="term" value="C:cytoplasm"/>
    <property type="evidence" value="ECO:0007669"/>
    <property type="project" value="UniProtKB-SubCell"/>
</dbReference>
<comment type="similarity">
    <text evidence="2 5">Belongs to the RecX family.</text>
</comment>
<gene>
    <name evidence="5" type="primary">recX</name>
    <name evidence="9" type="ORF">NSA23_07350</name>
</gene>
<organism evidence="9 10">
    <name type="scientific">Anaerosalibacter massiliensis</name>
    <dbReference type="NCBI Taxonomy" id="1347392"/>
    <lineage>
        <taxon>Bacteria</taxon>
        <taxon>Bacillati</taxon>
        <taxon>Bacillota</taxon>
        <taxon>Tissierellia</taxon>
        <taxon>Tissierellales</taxon>
        <taxon>Sporanaerobacteraceae</taxon>
        <taxon>Anaerosalibacter</taxon>
    </lineage>
</organism>
<dbReference type="InterPro" id="IPR053925">
    <property type="entry name" value="RecX_HTH_3rd"/>
</dbReference>
<evidence type="ECO:0000256" key="1">
    <source>
        <dbReference type="ARBA" id="ARBA00004496"/>
    </source>
</evidence>
<evidence type="ECO:0000259" key="7">
    <source>
        <dbReference type="Pfam" id="PF21981"/>
    </source>
</evidence>
<dbReference type="RefSeq" id="WP_042683040.1">
    <property type="nucleotide sequence ID" value="NZ_CABKTM010000049.1"/>
</dbReference>
<dbReference type="OrthoDB" id="5421057at2"/>
<keyword evidence="10" id="KW-1185">Reference proteome</keyword>
<comment type="function">
    <text evidence="5">Modulates RecA activity.</text>
</comment>
<proteinExistence type="inferred from homology"/>
<feature type="domain" description="RecX first three-helical" evidence="8">
    <location>
        <begin position="62"/>
        <end position="99"/>
    </location>
</feature>
<dbReference type="Pfam" id="PF21982">
    <property type="entry name" value="RecX_HTH1"/>
    <property type="match status" value="1"/>
</dbReference>
<dbReference type="Gene3D" id="1.10.10.10">
    <property type="entry name" value="Winged helix-like DNA-binding domain superfamily/Winged helix DNA-binding domain"/>
    <property type="match status" value="3"/>
</dbReference>
<sequence length="204" mass="24387">MKITKITSQQNKDRVNIYIDNEFAFGLDLEIAYKYNLKKGMEIDETYINDVLKSEEQNNANNYALKFLSSRWRTEKEIEDRMTKKGFDEEIINETLNYLKKYEFIDDRRFAEIYAEEKIRLKKLGTYRIKYELCNKGVDEEIASEVVKKYSDDEFERAMELASKKIKSYKKDDKNAIYRKLGGYLQRRGFSYNCVSKVLRELVN</sequence>
<dbReference type="AlphaFoldDB" id="A0A9X2S793"/>
<dbReference type="GO" id="GO:0006282">
    <property type="term" value="P:regulation of DNA repair"/>
    <property type="evidence" value="ECO:0007669"/>
    <property type="project" value="UniProtKB-UniRule"/>
</dbReference>
<feature type="domain" description="RecX third three-helical" evidence="7">
    <location>
        <begin position="152"/>
        <end position="199"/>
    </location>
</feature>
<evidence type="ECO:0000313" key="10">
    <source>
        <dbReference type="Proteomes" id="UP001142078"/>
    </source>
</evidence>
<dbReference type="Proteomes" id="UP001142078">
    <property type="component" value="Unassembled WGS sequence"/>
</dbReference>
<evidence type="ECO:0000259" key="6">
    <source>
        <dbReference type="Pfam" id="PF02631"/>
    </source>
</evidence>
<dbReference type="InterPro" id="IPR053924">
    <property type="entry name" value="RecX_HTH_2nd"/>
</dbReference>
<dbReference type="InterPro" id="IPR003783">
    <property type="entry name" value="Regulatory_RecX"/>
</dbReference>
<comment type="subcellular location">
    <subcellularLocation>
        <location evidence="1 5">Cytoplasm</location>
    </subcellularLocation>
</comment>
<feature type="domain" description="RecX second three-helical" evidence="6">
    <location>
        <begin position="106"/>
        <end position="146"/>
    </location>
</feature>
<evidence type="ECO:0000256" key="2">
    <source>
        <dbReference type="ARBA" id="ARBA00009695"/>
    </source>
</evidence>
<protein>
    <recommendedName>
        <fullName evidence="3 5">Regulatory protein RecX</fullName>
    </recommendedName>
</protein>
<name>A0A9X2S793_9FIRM</name>